<comment type="subcellular location">
    <subcellularLocation>
        <location evidence="1">Cytoplasm</location>
    </subcellularLocation>
</comment>
<keyword evidence="6" id="KW-1185">Reference proteome</keyword>
<sequence>MLRGFGGFDDDPFFADFREQHRQINSMFDNFGFGSMLHRDPFMALTDGRTTTGLQQRHNRHPGGSAMAPFGMFDDMFANMNNMMTSMHQNFDRGISTNPNAHTYSQSSVMTYSNVGDGAPKVYQASSSTRTAPGGIKETRNSVRDSQSGTERMAVGRHIGERGHIVEKSRNRRTREEEEHQEFLNLDEDEAPQFNNEWRDKAYASRSNRSVTNGYGGHHRNDRPRNQYAAITEGRENSSRDRSPLRYTSERTHHSQPTQSREHIPPRPTGPSKKGRAYKQ</sequence>
<evidence type="ECO:0000313" key="6">
    <source>
        <dbReference type="Proteomes" id="UP000694865"/>
    </source>
</evidence>
<dbReference type="PANTHER" id="PTHR13105">
    <property type="entry name" value="MYELOID LEUKEMIA FACTOR"/>
    <property type="match status" value="1"/>
</dbReference>
<evidence type="ECO:0000256" key="3">
    <source>
        <dbReference type="ARBA" id="ARBA00022490"/>
    </source>
</evidence>
<keyword evidence="4" id="KW-0597">Phosphoprotein</keyword>
<protein>
    <submittedName>
        <fullName evidence="7">Myeloid leukemia factor 1-like</fullName>
    </submittedName>
</protein>
<reference evidence="7" key="1">
    <citation type="submission" date="2025-08" db="UniProtKB">
        <authorList>
            <consortium name="RefSeq"/>
        </authorList>
    </citation>
    <scope>IDENTIFICATION</scope>
    <source>
        <tissue evidence="7">Testes</tissue>
    </source>
</reference>
<dbReference type="Proteomes" id="UP000694865">
    <property type="component" value="Unplaced"/>
</dbReference>
<feature type="region of interest" description="Disordered" evidence="5">
    <location>
        <begin position="125"/>
        <end position="280"/>
    </location>
</feature>
<dbReference type="InterPro" id="IPR019376">
    <property type="entry name" value="Myeloid_leukemia_factor"/>
</dbReference>
<dbReference type="Pfam" id="PF10248">
    <property type="entry name" value="Mlf1IP"/>
    <property type="match status" value="1"/>
</dbReference>
<evidence type="ECO:0000256" key="2">
    <source>
        <dbReference type="ARBA" id="ARBA00008332"/>
    </source>
</evidence>
<accession>A0ABM0GQ13</accession>
<feature type="compositionally biased region" description="Basic and acidic residues" evidence="5">
    <location>
        <begin position="233"/>
        <end position="253"/>
    </location>
</feature>
<dbReference type="RefSeq" id="XP_002734803.1">
    <property type="nucleotide sequence ID" value="XM_002734757.2"/>
</dbReference>
<evidence type="ECO:0000256" key="1">
    <source>
        <dbReference type="ARBA" id="ARBA00004496"/>
    </source>
</evidence>
<proteinExistence type="inferred from homology"/>
<evidence type="ECO:0000256" key="5">
    <source>
        <dbReference type="SAM" id="MobiDB-lite"/>
    </source>
</evidence>
<evidence type="ECO:0000256" key="4">
    <source>
        <dbReference type="ARBA" id="ARBA00022553"/>
    </source>
</evidence>
<organism evidence="6 7">
    <name type="scientific">Saccoglossus kowalevskii</name>
    <name type="common">Acorn worm</name>
    <dbReference type="NCBI Taxonomy" id="10224"/>
    <lineage>
        <taxon>Eukaryota</taxon>
        <taxon>Metazoa</taxon>
        <taxon>Hemichordata</taxon>
        <taxon>Enteropneusta</taxon>
        <taxon>Harrimaniidae</taxon>
        <taxon>Saccoglossus</taxon>
    </lineage>
</organism>
<dbReference type="GeneID" id="100376774"/>
<feature type="compositionally biased region" description="Basic and acidic residues" evidence="5">
    <location>
        <begin position="158"/>
        <end position="182"/>
    </location>
</feature>
<gene>
    <name evidence="7" type="primary">LOC100376774</name>
</gene>
<comment type="similarity">
    <text evidence="2">Belongs to the MLF family.</text>
</comment>
<name>A0ABM0GQ13_SACKO</name>
<evidence type="ECO:0000313" key="7">
    <source>
        <dbReference type="RefSeq" id="XP_002734803.1"/>
    </source>
</evidence>
<keyword evidence="3" id="KW-0963">Cytoplasm</keyword>